<dbReference type="AlphaFoldDB" id="A0A9W4XS64"/>
<proteinExistence type="predicted"/>
<comment type="caution">
    <text evidence="1">The sequence shown here is derived from an EMBL/GenBank/DDBJ whole genome shotgun (WGS) entry which is preliminary data.</text>
</comment>
<dbReference type="EMBL" id="CAOQHR010000012">
    <property type="protein sequence ID" value="CAI6341613.1"/>
    <property type="molecule type" value="Genomic_DNA"/>
</dbReference>
<evidence type="ECO:0000313" key="1">
    <source>
        <dbReference type="EMBL" id="CAI6341613.1"/>
    </source>
</evidence>
<gene>
    <name evidence="1" type="ORF">PDIGIT_LOCUS14813</name>
</gene>
<dbReference type="Proteomes" id="UP001152607">
    <property type="component" value="Unassembled WGS sequence"/>
</dbReference>
<organism evidence="1 2">
    <name type="scientific">Periconia digitata</name>
    <dbReference type="NCBI Taxonomy" id="1303443"/>
    <lineage>
        <taxon>Eukaryota</taxon>
        <taxon>Fungi</taxon>
        <taxon>Dikarya</taxon>
        <taxon>Ascomycota</taxon>
        <taxon>Pezizomycotina</taxon>
        <taxon>Dothideomycetes</taxon>
        <taxon>Pleosporomycetidae</taxon>
        <taxon>Pleosporales</taxon>
        <taxon>Massarineae</taxon>
        <taxon>Periconiaceae</taxon>
        <taxon>Periconia</taxon>
    </lineage>
</organism>
<accession>A0A9W4XS64</accession>
<name>A0A9W4XS64_9PLEO</name>
<protein>
    <submittedName>
        <fullName evidence="1">Uncharacterized protein</fullName>
    </submittedName>
</protein>
<evidence type="ECO:0000313" key="2">
    <source>
        <dbReference type="Proteomes" id="UP001152607"/>
    </source>
</evidence>
<reference evidence="1" key="1">
    <citation type="submission" date="2023-01" db="EMBL/GenBank/DDBJ databases">
        <authorList>
            <person name="Van Ghelder C."/>
            <person name="Rancurel C."/>
        </authorList>
    </citation>
    <scope>NUCLEOTIDE SEQUENCE</scope>
    <source>
        <strain evidence="1">CNCM I-4278</strain>
    </source>
</reference>
<sequence length="55" mass="6096">MRPLLLSNPPVRPPVNESRIHDQPMIPGAPASLVAQEPCYLGWFLFDCSNTSSMN</sequence>
<keyword evidence="2" id="KW-1185">Reference proteome</keyword>